<dbReference type="SMART" id="SM00210">
    <property type="entry name" value="TSPN"/>
    <property type="match status" value="1"/>
</dbReference>
<feature type="chain" id="PRO_5035885065" description="Thrombospondin-like N-terminal domain-containing protein" evidence="9">
    <location>
        <begin position="36"/>
        <end position="421"/>
    </location>
</feature>
<keyword evidence="2" id="KW-0964">Secreted</keyword>
<dbReference type="FunFam" id="2.60.120.200:FF:000085">
    <property type="entry name" value="collagen alpha-1(XXVII) chain isoform X1"/>
    <property type="match status" value="1"/>
</dbReference>
<dbReference type="SUPFAM" id="SSF49899">
    <property type="entry name" value="Concanavalin A-like lectins/glucanases"/>
    <property type="match status" value="1"/>
</dbReference>
<dbReference type="InterPro" id="IPR048287">
    <property type="entry name" value="TSPN-like_N"/>
</dbReference>
<dbReference type="EMBL" id="JAERUA010000013">
    <property type="protein sequence ID" value="KAI1891999.1"/>
    <property type="molecule type" value="Genomic_DNA"/>
</dbReference>
<comment type="subcellular location">
    <subcellularLocation>
        <location evidence="1">Secreted</location>
        <location evidence="1">Extracellular space</location>
        <location evidence="1">Extracellular matrix</location>
    </subcellularLocation>
</comment>
<keyword evidence="6" id="KW-0176">Collagen</keyword>
<dbReference type="GO" id="GO:0005581">
    <property type="term" value="C:collagen trimer"/>
    <property type="evidence" value="ECO:0007669"/>
    <property type="project" value="UniProtKB-KW"/>
</dbReference>
<evidence type="ECO:0000313" key="11">
    <source>
        <dbReference type="EMBL" id="KAI1891999.1"/>
    </source>
</evidence>
<organism evidence="11 12">
    <name type="scientific">Albula goreensis</name>
    <dbReference type="NCBI Taxonomy" id="1534307"/>
    <lineage>
        <taxon>Eukaryota</taxon>
        <taxon>Metazoa</taxon>
        <taxon>Chordata</taxon>
        <taxon>Craniata</taxon>
        <taxon>Vertebrata</taxon>
        <taxon>Euteleostomi</taxon>
        <taxon>Actinopterygii</taxon>
        <taxon>Neopterygii</taxon>
        <taxon>Teleostei</taxon>
        <taxon>Albuliformes</taxon>
        <taxon>Albulidae</taxon>
        <taxon>Albula</taxon>
    </lineage>
</organism>
<evidence type="ECO:0000256" key="7">
    <source>
        <dbReference type="ARBA" id="ARBA00023180"/>
    </source>
</evidence>
<feature type="signal peptide" evidence="9">
    <location>
        <begin position="1"/>
        <end position="35"/>
    </location>
</feature>
<evidence type="ECO:0000256" key="5">
    <source>
        <dbReference type="ARBA" id="ARBA00022737"/>
    </source>
</evidence>
<evidence type="ECO:0000256" key="8">
    <source>
        <dbReference type="SAM" id="MobiDB-lite"/>
    </source>
</evidence>
<evidence type="ECO:0000256" key="2">
    <source>
        <dbReference type="ARBA" id="ARBA00022525"/>
    </source>
</evidence>
<gene>
    <name evidence="11" type="ORF">AGOR_G00149480</name>
</gene>
<feature type="domain" description="Thrombospondin-like N-terminal" evidence="10">
    <location>
        <begin position="43"/>
        <end position="232"/>
    </location>
</feature>
<dbReference type="Gene3D" id="2.60.120.200">
    <property type="match status" value="1"/>
</dbReference>
<keyword evidence="4 9" id="KW-0732">Signal</keyword>
<dbReference type="OrthoDB" id="8939548at2759"/>
<feature type="compositionally biased region" description="Polar residues" evidence="8">
    <location>
        <begin position="386"/>
        <end position="397"/>
    </location>
</feature>
<keyword evidence="7" id="KW-0325">Glycoprotein</keyword>
<evidence type="ECO:0000256" key="9">
    <source>
        <dbReference type="SAM" id="SignalP"/>
    </source>
</evidence>
<feature type="region of interest" description="Disordered" evidence="8">
    <location>
        <begin position="313"/>
        <end position="421"/>
    </location>
</feature>
<feature type="compositionally biased region" description="Polar residues" evidence="8">
    <location>
        <begin position="327"/>
        <end position="350"/>
    </location>
</feature>
<feature type="compositionally biased region" description="Polar residues" evidence="8">
    <location>
        <begin position="411"/>
        <end position="421"/>
    </location>
</feature>
<accession>A0A8T3D2X9</accession>
<evidence type="ECO:0000313" key="12">
    <source>
        <dbReference type="Proteomes" id="UP000829720"/>
    </source>
</evidence>
<name>A0A8T3D2X9_9TELE</name>
<comment type="caution">
    <text evidence="11">The sequence shown here is derived from an EMBL/GenBank/DDBJ whole genome shotgun (WGS) entry which is preliminary data.</text>
</comment>
<keyword evidence="12" id="KW-1185">Reference proteome</keyword>
<dbReference type="AlphaFoldDB" id="A0A8T3D2X9"/>
<evidence type="ECO:0000256" key="4">
    <source>
        <dbReference type="ARBA" id="ARBA00022729"/>
    </source>
</evidence>
<keyword evidence="3" id="KW-0272">Extracellular matrix</keyword>
<keyword evidence="5" id="KW-0677">Repeat</keyword>
<sequence>MHLGAQRTRSGNFSPTAKTRILLLLLSICTALLFAQEHSQAQGVDILQQLGLTGSKDRDSSGEAVLPSSSPSPPPRGVLLSGAGVILQRDAYIEGSTSGLLPAEMVEEFSVVVSLSSWRANNAFLFSIKDSKSKLQFGIQLLPKKVVVYTAEKTPVYFKYNVHDGQWHSFAIGVRPRSVSFHADCGGVHYSEGTLSRPQKLDSDGLVTLGRMNLKAVQFEGVICQLDIYPSAQTAARYCDYVKKQCRLADTYRSTVQPPPVPSSDDPLASYAPFRESQIRLTVPSDSWLQTITAQPGSSPTPSFETYAKHGEHLNPTTSLMPDLRSSPETSTHWQHLSTLGDSSASTGSVEATFGITPWSTTASVGPRRPEGSPSENDTEDKQVIGNPTTTDDTSVLISPVRQSRIKEGLRNSSRPTQPTG</sequence>
<dbReference type="Proteomes" id="UP000829720">
    <property type="component" value="Unassembled WGS sequence"/>
</dbReference>
<protein>
    <recommendedName>
        <fullName evidence="10">Thrombospondin-like N-terminal domain-containing protein</fullName>
    </recommendedName>
</protein>
<reference evidence="11" key="1">
    <citation type="submission" date="2021-01" db="EMBL/GenBank/DDBJ databases">
        <authorList>
            <person name="Zahm M."/>
            <person name="Roques C."/>
            <person name="Cabau C."/>
            <person name="Klopp C."/>
            <person name="Donnadieu C."/>
            <person name="Jouanno E."/>
            <person name="Lampietro C."/>
            <person name="Louis A."/>
            <person name="Herpin A."/>
            <person name="Echchiki A."/>
            <person name="Berthelot C."/>
            <person name="Parey E."/>
            <person name="Roest-Crollius H."/>
            <person name="Braasch I."/>
            <person name="Postlethwait J."/>
            <person name="Bobe J."/>
            <person name="Montfort J."/>
            <person name="Bouchez O."/>
            <person name="Begum T."/>
            <person name="Mejri S."/>
            <person name="Adams A."/>
            <person name="Chen W.-J."/>
            <person name="Guiguen Y."/>
        </authorList>
    </citation>
    <scope>NUCLEOTIDE SEQUENCE</scope>
    <source>
        <tissue evidence="11">Blood</tissue>
    </source>
</reference>
<dbReference type="InterPro" id="IPR013320">
    <property type="entry name" value="ConA-like_dom_sf"/>
</dbReference>
<proteinExistence type="predicted"/>
<evidence type="ECO:0000256" key="3">
    <source>
        <dbReference type="ARBA" id="ARBA00022530"/>
    </source>
</evidence>
<evidence type="ECO:0000259" key="10">
    <source>
        <dbReference type="SMART" id="SM00210"/>
    </source>
</evidence>
<evidence type="ECO:0000256" key="6">
    <source>
        <dbReference type="ARBA" id="ARBA00023119"/>
    </source>
</evidence>
<evidence type="ECO:0000256" key="1">
    <source>
        <dbReference type="ARBA" id="ARBA00004498"/>
    </source>
</evidence>